<evidence type="ECO:0000313" key="3">
    <source>
        <dbReference type="Proteomes" id="UP001589589"/>
    </source>
</evidence>
<keyword evidence="3" id="KW-1185">Reference proteome</keyword>
<accession>A0ABV5FNZ2</accession>
<feature type="signal peptide" evidence="1">
    <location>
        <begin position="1"/>
        <end position="18"/>
    </location>
</feature>
<evidence type="ECO:0000313" key="2">
    <source>
        <dbReference type="EMBL" id="MFB9065272.1"/>
    </source>
</evidence>
<comment type="caution">
    <text evidence="2">The sequence shown here is derived from an EMBL/GenBank/DDBJ whole genome shotgun (WGS) entry which is preliminary data.</text>
</comment>
<dbReference type="RefSeq" id="WP_290260411.1">
    <property type="nucleotide sequence ID" value="NZ_JAUFQQ010000003.1"/>
</dbReference>
<organism evidence="2 3">
    <name type="scientific">Flavobacterium branchiarum</name>
    <dbReference type="NCBI Taxonomy" id="1114870"/>
    <lineage>
        <taxon>Bacteria</taxon>
        <taxon>Pseudomonadati</taxon>
        <taxon>Bacteroidota</taxon>
        <taxon>Flavobacteriia</taxon>
        <taxon>Flavobacteriales</taxon>
        <taxon>Flavobacteriaceae</taxon>
        <taxon>Flavobacterium</taxon>
    </lineage>
</organism>
<sequence>MKTRILLMLLFISSFGFSQSINDYKAVVIPLKYDFMKSDNQYRLATLTKFNLNKAGFEAFYANEAVSENYNRCDLLYIDVVKENGFLVTKLYVTFKDCYGKIVFTSDIGRSKTKEYDLAYSEALNQAFLSVKALNYKYNGKVSTTQNTPSPAVASAPAVAANNAVVNTVVNSNDPNLLYAQPTETGYQLIDKTPKVVMKLMKTSRPDSFIAIKGDIQGSLNAKDNEWYFEYYKNDKLVSEKVVVKF</sequence>
<reference evidence="2 3" key="1">
    <citation type="submission" date="2024-09" db="EMBL/GenBank/DDBJ databases">
        <authorList>
            <person name="Sun Q."/>
            <person name="Mori K."/>
        </authorList>
    </citation>
    <scope>NUCLEOTIDE SEQUENCE [LARGE SCALE GENOMIC DNA]</scope>
    <source>
        <strain evidence="2 3">CECT 7908</strain>
    </source>
</reference>
<gene>
    <name evidence="2" type="ORF">ACFFUQ_14695</name>
</gene>
<proteinExistence type="predicted"/>
<protein>
    <submittedName>
        <fullName evidence="2">Uncharacterized protein</fullName>
    </submittedName>
</protein>
<dbReference type="Proteomes" id="UP001589589">
    <property type="component" value="Unassembled WGS sequence"/>
</dbReference>
<evidence type="ECO:0000256" key="1">
    <source>
        <dbReference type="SAM" id="SignalP"/>
    </source>
</evidence>
<dbReference type="EMBL" id="JBHMEX010000043">
    <property type="protein sequence ID" value="MFB9065272.1"/>
    <property type="molecule type" value="Genomic_DNA"/>
</dbReference>
<keyword evidence="1" id="KW-0732">Signal</keyword>
<name>A0ABV5FNZ2_9FLAO</name>
<feature type="chain" id="PRO_5046633333" evidence="1">
    <location>
        <begin position="19"/>
        <end position="246"/>
    </location>
</feature>